<comment type="caution">
    <text evidence="1">The sequence shown here is derived from an EMBL/GenBank/DDBJ whole genome shotgun (WGS) entry which is preliminary data.</text>
</comment>
<reference evidence="1" key="1">
    <citation type="submission" date="2021-06" db="EMBL/GenBank/DDBJ databases">
        <authorList>
            <consortium name="DOE Joint Genome Institute"/>
            <person name="Mondo S.J."/>
            <person name="Amses K.R."/>
            <person name="Simmons D.R."/>
            <person name="Longcore J.E."/>
            <person name="Seto K."/>
            <person name="Alves G.H."/>
            <person name="Bonds A.E."/>
            <person name="Quandt C.A."/>
            <person name="Davis W.J."/>
            <person name="Chang Y."/>
            <person name="Letcher P.M."/>
            <person name="Powell M.J."/>
            <person name="Kuo A."/>
            <person name="Labutti K."/>
            <person name="Pangilinan J."/>
            <person name="Andreopoulos W."/>
            <person name="Tritt A."/>
            <person name="Riley R."/>
            <person name="Hundley H."/>
            <person name="Johnson J."/>
            <person name="Lipzen A."/>
            <person name="Barry K."/>
            <person name="Berbee M.L."/>
            <person name="Buchler N.E."/>
            <person name="Grigoriev I.V."/>
            <person name="Spatafora J.W."/>
            <person name="Stajich J.E."/>
            <person name="James T.Y."/>
        </authorList>
    </citation>
    <scope>NUCLEOTIDE SEQUENCE</scope>
    <source>
        <strain evidence="1">AG</strain>
    </source>
</reference>
<dbReference type="GeneID" id="75918552"/>
<organism evidence="1 2">
    <name type="scientific">Umbelopsis ramanniana AG</name>
    <dbReference type="NCBI Taxonomy" id="1314678"/>
    <lineage>
        <taxon>Eukaryota</taxon>
        <taxon>Fungi</taxon>
        <taxon>Fungi incertae sedis</taxon>
        <taxon>Mucoromycota</taxon>
        <taxon>Mucoromycotina</taxon>
        <taxon>Umbelopsidomycetes</taxon>
        <taxon>Umbelopsidales</taxon>
        <taxon>Umbelopsidaceae</taxon>
        <taxon>Umbelopsis</taxon>
    </lineage>
</organism>
<evidence type="ECO:0000313" key="1">
    <source>
        <dbReference type="EMBL" id="KAI8574929.1"/>
    </source>
</evidence>
<sequence length="453" mass="51227">MDHASVGIAQAIILILNKAPEVVHALKRYSQAITWTDWPDHIRANSRDWVKDILARVFETVSGNVVPGDLFIIDHSHWGRKQGCILALSAHAGHSTQQYLNCVIVLLATLPRAQRSEKLEKVRNHLDKGFEHVHHHFLDKTQAERNRARREYAIWRDALCEGILRASGLLNLDSYALSVAVADVDHCLNGLLKRTTVTTKDTLLLIDSGHSKQEALPSFALGLRLRHFKYHNNMQHVPDVVARATILVLDIPPKAVHALKRYLQAISWTDWPDHIRPNFRDWMKDILAKIFETRTGGIVLVDLLMINHGHWLRKQGCALALSADTGHSTQQYLSCVIVLLATLGETDRQESLAIVRKHLSRGDAHVQLHFSDKTQVEKDRSHREYQAWRDAICMGIGYTSGRLNLGSDALAVPATEVDRCLNGLLKDTTVTTRDTLLLIEKYKLEPMLKLRRG</sequence>
<keyword evidence="2" id="KW-1185">Reference proteome</keyword>
<dbReference type="EMBL" id="MU621031">
    <property type="protein sequence ID" value="KAI8574929.1"/>
    <property type="molecule type" value="Genomic_DNA"/>
</dbReference>
<reference evidence="1" key="2">
    <citation type="journal article" date="2022" name="Proc. Natl. Acad. Sci. U.S.A.">
        <title>Diploid-dominant life cycles characterize the early evolution of Fungi.</title>
        <authorList>
            <person name="Amses K.R."/>
            <person name="Simmons D.R."/>
            <person name="Longcore J.E."/>
            <person name="Mondo S.J."/>
            <person name="Seto K."/>
            <person name="Jeronimo G.H."/>
            <person name="Bonds A.E."/>
            <person name="Quandt C.A."/>
            <person name="Davis W.J."/>
            <person name="Chang Y."/>
            <person name="Federici B.A."/>
            <person name="Kuo A."/>
            <person name="LaButti K."/>
            <person name="Pangilinan J."/>
            <person name="Andreopoulos W."/>
            <person name="Tritt A."/>
            <person name="Riley R."/>
            <person name="Hundley H."/>
            <person name="Johnson J."/>
            <person name="Lipzen A."/>
            <person name="Barry K."/>
            <person name="Lang B.F."/>
            <person name="Cuomo C.A."/>
            <person name="Buchler N.E."/>
            <person name="Grigoriev I.V."/>
            <person name="Spatafora J.W."/>
            <person name="Stajich J.E."/>
            <person name="James T.Y."/>
        </authorList>
    </citation>
    <scope>NUCLEOTIDE SEQUENCE</scope>
    <source>
        <strain evidence="1">AG</strain>
    </source>
</reference>
<proteinExistence type="predicted"/>
<dbReference type="AlphaFoldDB" id="A0AAD5E178"/>
<dbReference type="Proteomes" id="UP001206595">
    <property type="component" value="Unassembled WGS sequence"/>
</dbReference>
<name>A0AAD5E178_UMBRA</name>
<evidence type="ECO:0000313" key="2">
    <source>
        <dbReference type="Proteomes" id="UP001206595"/>
    </source>
</evidence>
<protein>
    <submittedName>
        <fullName evidence="1">Uncharacterized protein</fullName>
    </submittedName>
</protein>
<dbReference type="RefSeq" id="XP_051439935.1">
    <property type="nucleotide sequence ID" value="XM_051593210.1"/>
</dbReference>
<accession>A0AAD5E178</accession>
<gene>
    <name evidence="1" type="ORF">K450DRAFT_276068</name>
</gene>